<reference evidence="2 3" key="1">
    <citation type="submission" date="2018-01" db="EMBL/GenBank/DDBJ databases">
        <title>Draft genome sequences of six Vibrio diazotrophicus strains isolated from deep-sea sediments of the Baltic Sea.</title>
        <authorList>
            <person name="Castillo D."/>
            <person name="Vandieken V."/>
            <person name="Chiang O."/>
            <person name="Middelboe M."/>
        </authorList>
    </citation>
    <scope>NUCLEOTIDE SEQUENCE [LARGE SCALE GENOMIC DNA]</scope>
    <source>
        <strain evidence="2 3">65.10M</strain>
    </source>
</reference>
<dbReference type="EMBL" id="POSM01000032">
    <property type="protein sequence ID" value="PNH99244.1"/>
    <property type="molecule type" value="Genomic_DNA"/>
</dbReference>
<dbReference type="SUPFAM" id="SSF55166">
    <property type="entry name" value="Hedgehog/DD-peptidase"/>
    <property type="match status" value="1"/>
</dbReference>
<comment type="caution">
    <text evidence="2">The sequence shown here is derived from an EMBL/GenBank/DDBJ whole genome shotgun (WGS) entry which is preliminary data.</text>
</comment>
<organism evidence="2 3">
    <name type="scientific">Vibrio diazotrophicus</name>
    <dbReference type="NCBI Taxonomy" id="685"/>
    <lineage>
        <taxon>Bacteria</taxon>
        <taxon>Pseudomonadati</taxon>
        <taxon>Pseudomonadota</taxon>
        <taxon>Gammaproteobacteria</taxon>
        <taxon>Vibrionales</taxon>
        <taxon>Vibrionaceae</taxon>
        <taxon>Vibrio</taxon>
    </lineage>
</organism>
<evidence type="ECO:0000313" key="3">
    <source>
        <dbReference type="Proteomes" id="UP000236547"/>
    </source>
</evidence>
<dbReference type="InterPro" id="IPR009045">
    <property type="entry name" value="Zn_M74/Hedgehog-like"/>
</dbReference>
<protein>
    <recommendedName>
        <fullName evidence="1">Peptidase M15C domain-containing protein</fullName>
    </recommendedName>
</protein>
<name>A0ABX4W673_VIBDI</name>
<accession>A0ABX4W673</accession>
<dbReference type="Proteomes" id="UP000236547">
    <property type="component" value="Unassembled WGS sequence"/>
</dbReference>
<keyword evidence="3" id="KW-1185">Reference proteome</keyword>
<sequence>MTLGDKQRVFTRMIADLIVFAYEQGYELTFGDAYRDPRVHGNIGEKKSYSSASSNHKQRLAVDLNLFVKGEYITNGDHPAYVALGEYWESLGGSWGGRFDDANHFSIEHNGRK</sequence>
<dbReference type="InterPro" id="IPR039561">
    <property type="entry name" value="Peptidase_M15C"/>
</dbReference>
<dbReference type="RefSeq" id="WP_102969350.1">
    <property type="nucleotide sequence ID" value="NZ_POSM01000032.1"/>
</dbReference>
<dbReference type="Gene3D" id="3.30.1380.10">
    <property type="match status" value="1"/>
</dbReference>
<dbReference type="Pfam" id="PF13539">
    <property type="entry name" value="Peptidase_M15_4"/>
    <property type="match status" value="1"/>
</dbReference>
<evidence type="ECO:0000259" key="1">
    <source>
        <dbReference type="Pfam" id="PF13539"/>
    </source>
</evidence>
<proteinExistence type="predicted"/>
<feature type="domain" description="Peptidase M15C" evidence="1">
    <location>
        <begin position="51"/>
        <end position="106"/>
    </location>
</feature>
<evidence type="ECO:0000313" key="2">
    <source>
        <dbReference type="EMBL" id="PNH99244.1"/>
    </source>
</evidence>
<gene>
    <name evidence="2" type="ORF">C1O25_17990</name>
</gene>